<reference evidence="3" key="1">
    <citation type="submission" date="2019-08" db="EMBL/GenBank/DDBJ databases">
        <authorList>
            <person name="Kucharzyk K."/>
            <person name="Murdoch R.W."/>
            <person name="Higgins S."/>
            <person name="Loffler F."/>
        </authorList>
    </citation>
    <scope>NUCLEOTIDE SEQUENCE</scope>
</reference>
<dbReference type="InterPro" id="IPR029062">
    <property type="entry name" value="Class_I_gatase-like"/>
</dbReference>
<organism evidence="3">
    <name type="scientific">bioreactor metagenome</name>
    <dbReference type="NCBI Taxonomy" id="1076179"/>
    <lineage>
        <taxon>unclassified sequences</taxon>
        <taxon>metagenomes</taxon>
        <taxon>ecological metagenomes</taxon>
    </lineage>
</organism>
<accession>A0A645ETN4</accession>
<proteinExistence type="inferred from homology"/>
<comment type="similarity">
    <text evidence="1">Belongs to the peptidase C56 family.</text>
</comment>
<feature type="domain" description="DJ-1/PfpI" evidence="2">
    <location>
        <begin position="2"/>
        <end position="166"/>
    </location>
</feature>
<dbReference type="InterPro" id="IPR006286">
    <property type="entry name" value="C56_PfpI-like"/>
</dbReference>
<comment type="caution">
    <text evidence="3">The sequence shown here is derived from an EMBL/GenBank/DDBJ whole genome shotgun (WGS) entry which is preliminary data.</text>
</comment>
<protein>
    <recommendedName>
        <fullName evidence="2">DJ-1/PfpI domain-containing protein</fullName>
    </recommendedName>
</protein>
<dbReference type="Gene3D" id="3.40.50.880">
    <property type="match status" value="1"/>
</dbReference>
<name>A0A645ETN4_9ZZZZ</name>
<dbReference type="SUPFAM" id="SSF52317">
    <property type="entry name" value="Class I glutamine amidotransferase-like"/>
    <property type="match status" value="1"/>
</dbReference>
<dbReference type="AlphaFoldDB" id="A0A645ETN4"/>
<sequence length="211" mass="24182">MKKIAVVIYPYFSLQEITTLTSCLKIWFGKDIDYLGSELNIYESEEGFQVTPTKTFNDVDLDDYSCVILPGIINPLPALYDNRLINFLSGLKDKDILIASISSSPLLLAKADLLSEVKFTAGIFMQMVDVFSFIKKENFIHQPIVKDKNIITAIGFAFREFAQLVLNELGLDVGESFMLPVTKEYTEDELTFYWENDDYQEFLEELEGYQN</sequence>
<dbReference type="InterPro" id="IPR002818">
    <property type="entry name" value="DJ-1/PfpI"/>
</dbReference>
<dbReference type="EMBL" id="VSSQ01051120">
    <property type="protein sequence ID" value="MPN05207.1"/>
    <property type="molecule type" value="Genomic_DNA"/>
</dbReference>
<dbReference type="Pfam" id="PF01965">
    <property type="entry name" value="DJ-1_PfpI"/>
    <property type="match status" value="1"/>
</dbReference>
<evidence type="ECO:0000256" key="1">
    <source>
        <dbReference type="ARBA" id="ARBA00008542"/>
    </source>
</evidence>
<dbReference type="PANTHER" id="PTHR42733:SF9">
    <property type="entry name" value="DJ-1 PROTEIN HOMOLOG E"/>
    <property type="match status" value="1"/>
</dbReference>
<evidence type="ECO:0000259" key="2">
    <source>
        <dbReference type="Pfam" id="PF01965"/>
    </source>
</evidence>
<gene>
    <name evidence="3" type="ORF">SDC9_152457</name>
</gene>
<evidence type="ECO:0000313" key="3">
    <source>
        <dbReference type="EMBL" id="MPN05207.1"/>
    </source>
</evidence>
<dbReference type="PANTHER" id="PTHR42733">
    <property type="entry name" value="DJ-1 PROTEIN"/>
    <property type="match status" value="1"/>
</dbReference>